<dbReference type="PROSITE" id="PS51683">
    <property type="entry name" value="SAM_OMT_II"/>
    <property type="match status" value="1"/>
</dbReference>
<evidence type="ECO:0000313" key="13">
    <source>
        <dbReference type="Proteomes" id="UP000225706"/>
    </source>
</evidence>
<evidence type="ECO:0000256" key="7">
    <source>
        <dbReference type="ARBA" id="ARBA00040730"/>
    </source>
</evidence>
<evidence type="ECO:0000256" key="9">
    <source>
        <dbReference type="PIRSR" id="PIRSR005739-1"/>
    </source>
</evidence>
<dbReference type="OrthoDB" id="10267058at2759"/>
<evidence type="ECO:0000259" key="11">
    <source>
        <dbReference type="Pfam" id="PF08100"/>
    </source>
</evidence>
<dbReference type="Proteomes" id="UP000225706">
    <property type="component" value="Unassembled WGS sequence"/>
</dbReference>
<gene>
    <name evidence="12" type="primary">ASMTL</name>
    <name evidence="12" type="ORF">AWC38_SpisGene4433</name>
</gene>
<organism evidence="12 13">
    <name type="scientific">Stylophora pistillata</name>
    <name type="common">Smooth cauliflower coral</name>
    <dbReference type="NCBI Taxonomy" id="50429"/>
    <lineage>
        <taxon>Eukaryota</taxon>
        <taxon>Metazoa</taxon>
        <taxon>Cnidaria</taxon>
        <taxon>Anthozoa</taxon>
        <taxon>Hexacorallia</taxon>
        <taxon>Scleractinia</taxon>
        <taxon>Astrocoeniina</taxon>
        <taxon>Pocilloporidae</taxon>
        <taxon>Stylophora</taxon>
    </lineage>
</organism>
<dbReference type="PANTHER" id="PTHR43712:SF2">
    <property type="entry name" value="O-METHYLTRANSFERASE CICE"/>
    <property type="match status" value="1"/>
</dbReference>
<dbReference type="PIRSF" id="PIRSF005739">
    <property type="entry name" value="O-mtase"/>
    <property type="match status" value="1"/>
</dbReference>
<evidence type="ECO:0000256" key="8">
    <source>
        <dbReference type="ARBA" id="ARBA00043054"/>
    </source>
</evidence>
<dbReference type="InterPro" id="IPR036390">
    <property type="entry name" value="WH_DNA-bd_sf"/>
</dbReference>
<dbReference type="STRING" id="50429.A0A2B4SN23"/>
<dbReference type="PANTHER" id="PTHR43712">
    <property type="entry name" value="PUTATIVE (AFU_ORTHOLOGUE AFUA_4G14580)-RELATED"/>
    <property type="match status" value="1"/>
</dbReference>
<evidence type="ECO:0000256" key="5">
    <source>
        <dbReference type="ARBA" id="ARBA00037645"/>
    </source>
</evidence>
<evidence type="ECO:0000256" key="3">
    <source>
        <dbReference type="ARBA" id="ARBA00022679"/>
    </source>
</evidence>
<dbReference type="EC" id="2.1.1.4" evidence="6"/>
<reference evidence="13" key="1">
    <citation type="journal article" date="2017" name="bioRxiv">
        <title>Comparative analysis of the genomes of Stylophora pistillata and Acropora digitifera provides evidence for extensive differences between species of corals.</title>
        <authorList>
            <person name="Voolstra C.R."/>
            <person name="Li Y."/>
            <person name="Liew Y.J."/>
            <person name="Baumgarten S."/>
            <person name="Zoccola D."/>
            <person name="Flot J.-F."/>
            <person name="Tambutte S."/>
            <person name="Allemand D."/>
            <person name="Aranda M."/>
        </authorList>
    </citation>
    <scope>NUCLEOTIDE SEQUENCE [LARGE SCALE GENOMIC DNA]</scope>
</reference>
<evidence type="ECO:0000259" key="10">
    <source>
        <dbReference type="Pfam" id="PF00891"/>
    </source>
</evidence>
<sequence>MIVMAQSKNFHSLSPVPEKFGKLIHAHRASQALFTAVDLGIFDTFSKSSTPLFAEDISKRVSSNLDATTRLLDSLVSLELLEKTDQNGSWQYNNSKIASDFLTSTSPESLVDFITVEREKVVPMFCNLTSAIREGKSQWIRTFGKTSEELWKGLYDNKEATIRFMGAMHSSSLQGCYAVAEAFDLSEFTSCCDLGGAVGAMAYALCHHNPQMKITVCEQPIVVKYAPHFKPSSEDCPNQGNVSFLTGDFIEDDLPKADLYVISRTLHNWSDEKVDLILSKVFDSLPSGGGLLVCEQILQDDKSGPENALLQSLNMLLLCEGRERSFTEYQQLLEKHGFVDFQAKQVSFYMDGILSRKA</sequence>
<dbReference type="InterPro" id="IPR012967">
    <property type="entry name" value="COMT_dimerisation"/>
</dbReference>
<dbReference type="Gene3D" id="1.10.10.10">
    <property type="entry name" value="Winged helix-like DNA-binding domain superfamily/Winged helix DNA-binding domain"/>
    <property type="match status" value="1"/>
</dbReference>
<proteinExistence type="predicted"/>
<keyword evidence="3 12" id="KW-0808">Transferase</keyword>
<dbReference type="InterPro" id="IPR036388">
    <property type="entry name" value="WH-like_DNA-bd_sf"/>
</dbReference>
<dbReference type="Pfam" id="PF08100">
    <property type="entry name" value="Dimerisation"/>
    <property type="match status" value="1"/>
</dbReference>
<dbReference type="Pfam" id="PF00891">
    <property type="entry name" value="Methyltransf_2"/>
    <property type="match status" value="1"/>
</dbReference>
<comment type="function">
    <text evidence="5">Catalyzes the transfer of a methyl group onto N-acetylserotonin, producing melatonin (N-acetyl-5-methoxytryptamine).</text>
</comment>
<dbReference type="InterPro" id="IPR029063">
    <property type="entry name" value="SAM-dependent_MTases_sf"/>
</dbReference>
<comment type="caution">
    <text evidence="12">The sequence shown here is derived from an EMBL/GenBank/DDBJ whole genome shotgun (WGS) entry which is preliminary data.</text>
</comment>
<dbReference type="SUPFAM" id="SSF46785">
    <property type="entry name" value="Winged helix' DNA-binding domain"/>
    <property type="match status" value="1"/>
</dbReference>
<dbReference type="CDD" id="cd02440">
    <property type="entry name" value="AdoMet_MTases"/>
    <property type="match status" value="1"/>
</dbReference>
<dbReference type="GO" id="GO:0017096">
    <property type="term" value="F:acetylserotonin O-methyltransferase activity"/>
    <property type="evidence" value="ECO:0007669"/>
    <property type="project" value="UniProtKB-EC"/>
</dbReference>
<dbReference type="InterPro" id="IPR001077">
    <property type="entry name" value="COMT_C"/>
</dbReference>
<dbReference type="Gene3D" id="3.40.50.150">
    <property type="entry name" value="Vaccinia Virus protein VP39"/>
    <property type="match status" value="1"/>
</dbReference>
<evidence type="ECO:0000256" key="6">
    <source>
        <dbReference type="ARBA" id="ARBA00039116"/>
    </source>
</evidence>
<dbReference type="FunFam" id="3.40.50.150:FF:000146">
    <property type="entry name" value="Acetylserotonin O-methyltransferase"/>
    <property type="match status" value="1"/>
</dbReference>
<evidence type="ECO:0000256" key="2">
    <source>
        <dbReference type="ARBA" id="ARBA00022603"/>
    </source>
</evidence>
<evidence type="ECO:0000256" key="4">
    <source>
        <dbReference type="ARBA" id="ARBA00022691"/>
    </source>
</evidence>
<dbReference type="EMBL" id="LSMT01000045">
    <property type="protein sequence ID" value="PFX30766.1"/>
    <property type="molecule type" value="Genomic_DNA"/>
</dbReference>
<dbReference type="InterPro" id="IPR016461">
    <property type="entry name" value="COMT-like"/>
</dbReference>
<keyword evidence="4" id="KW-0949">S-adenosyl-L-methionine</keyword>
<accession>A0A2B4SN23</accession>
<dbReference type="GO" id="GO:0046983">
    <property type="term" value="F:protein dimerization activity"/>
    <property type="evidence" value="ECO:0007669"/>
    <property type="project" value="InterPro"/>
</dbReference>
<dbReference type="GO" id="GO:0032259">
    <property type="term" value="P:methylation"/>
    <property type="evidence" value="ECO:0007669"/>
    <property type="project" value="UniProtKB-KW"/>
</dbReference>
<name>A0A2B4SN23_STYPI</name>
<feature type="domain" description="O-methyltransferase C-terminal" evidence="10">
    <location>
        <begin position="125"/>
        <end position="338"/>
    </location>
</feature>
<keyword evidence="2 12" id="KW-0489">Methyltransferase</keyword>
<feature type="domain" description="O-methyltransferase dimerisation" evidence="11">
    <location>
        <begin position="23"/>
        <end position="104"/>
    </location>
</feature>
<dbReference type="AlphaFoldDB" id="A0A2B4SN23"/>
<feature type="active site" description="Proton acceptor" evidence="9">
    <location>
        <position position="267"/>
    </location>
</feature>
<protein>
    <recommendedName>
        <fullName evidence="7">Acetylserotonin O-methyltransferase</fullName>
        <ecNumber evidence="6">2.1.1.4</ecNumber>
    </recommendedName>
    <alternativeName>
        <fullName evidence="8">Hydroxyindole O-methyltransferase</fullName>
    </alternativeName>
</protein>
<comment type="subunit">
    <text evidence="1">Homodimer.</text>
</comment>
<keyword evidence="13" id="KW-1185">Reference proteome</keyword>
<evidence type="ECO:0000313" key="12">
    <source>
        <dbReference type="EMBL" id="PFX30766.1"/>
    </source>
</evidence>
<evidence type="ECO:0000256" key="1">
    <source>
        <dbReference type="ARBA" id="ARBA00011738"/>
    </source>
</evidence>
<dbReference type="FunFam" id="1.10.10.10:FF:000358">
    <property type="entry name" value="Acetylserotonin O-methyltransferase"/>
    <property type="match status" value="1"/>
</dbReference>
<dbReference type="SUPFAM" id="SSF53335">
    <property type="entry name" value="S-adenosyl-L-methionine-dependent methyltransferases"/>
    <property type="match status" value="1"/>
</dbReference>